<proteinExistence type="predicted"/>
<name>A0A327WUC4_9GAMM</name>
<dbReference type="Proteomes" id="UP000287865">
    <property type="component" value="Unassembled WGS sequence"/>
</dbReference>
<evidence type="ECO:0000256" key="1">
    <source>
        <dbReference type="SAM" id="SignalP"/>
    </source>
</evidence>
<dbReference type="EMBL" id="PIPK01000012">
    <property type="protein sequence ID" value="RUO21016.1"/>
    <property type="molecule type" value="Genomic_DNA"/>
</dbReference>
<dbReference type="SUPFAM" id="SSF51556">
    <property type="entry name" value="Metallo-dependent hydrolases"/>
    <property type="match status" value="1"/>
</dbReference>
<keyword evidence="5" id="KW-1185">Reference proteome</keyword>
<dbReference type="InterPro" id="IPR008257">
    <property type="entry name" value="Pept_M19"/>
</dbReference>
<dbReference type="PROSITE" id="PS51365">
    <property type="entry name" value="RENAL_DIPEPTIDASE_2"/>
    <property type="match status" value="1"/>
</dbReference>
<sequence length="404" mass="45186">MRKSLLAASMASVLAASLLPFNASATEIFASERAIQIAQDSIIIDTHIDVPWRLINDWEDLTQASERGDFDYERAREGGLNAPFMAIYIPSSYEDNGAYTLANHLIDFVESMVYRAPDKYAIAHHSDDIQAHFEQGLISLPMGMENGAPIEGDFDKLQHFFDRGVRYITLAHSEDNHISDSSYDIRQRWGGLSPFGKELIVRMNDMGMMVDVSHISDQAFYDVLEITQVPVIATHSSARTFTPGWQRNMSDDMIKALADNGGVVQVTFGSTFVTVQANQHRARLQRLTDEINAELGEGTDAAEAAIADMRAANPYPFATYEDVLNHFDHIIELVGIDYVGIGSDYDGVGDTLPEGLKDARTFPNLIQGFLDRGYSEEDIDKILYKNTLRVWQQAEAYARQRNAQ</sequence>
<dbReference type="PANTHER" id="PTHR10443:SF12">
    <property type="entry name" value="DIPEPTIDASE"/>
    <property type="match status" value="1"/>
</dbReference>
<evidence type="ECO:0000313" key="2">
    <source>
        <dbReference type="EMBL" id="RAJ95291.1"/>
    </source>
</evidence>
<dbReference type="InterPro" id="IPR032466">
    <property type="entry name" value="Metal_Hydrolase"/>
</dbReference>
<reference evidence="3 5" key="1">
    <citation type="journal article" date="2018" name="Front. Microbiol.">
        <title>Genome-Based Analysis Reveals the Taxonomy and Diversity of the Family Idiomarinaceae.</title>
        <authorList>
            <person name="Liu Y."/>
            <person name="Lai Q."/>
            <person name="Shao Z."/>
        </authorList>
    </citation>
    <scope>NUCLEOTIDE SEQUENCE [LARGE SCALE GENOMIC DNA]</scope>
    <source>
        <strain evidence="3 5">CF12-14</strain>
    </source>
</reference>
<protein>
    <submittedName>
        <fullName evidence="2">Membrane dipeptidase</fullName>
    </submittedName>
    <submittedName>
        <fullName evidence="3">Peptidase M19</fullName>
    </submittedName>
</protein>
<comment type="caution">
    <text evidence="2">The sequence shown here is derived from an EMBL/GenBank/DDBJ whole genome shotgun (WGS) entry which is preliminary data.</text>
</comment>
<dbReference type="AlphaFoldDB" id="A0A327WUC4"/>
<reference evidence="2 4" key="2">
    <citation type="submission" date="2018-06" db="EMBL/GenBank/DDBJ databases">
        <title>Genomic Encyclopedia of Type Strains, Phase III (KMG-III): the genomes of soil and plant-associated and newly described type strains.</title>
        <authorList>
            <person name="Whitman W."/>
        </authorList>
    </citation>
    <scope>NUCLEOTIDE SEQUENCE [LARGE SCALE GENOMIC DNA]</scope>
    <source>
        <strain evidence="2 4">CGMCC 1.15366</strain>
    </source>
</reference>
<accession>A0A327WUC4</accession>
<dbReference type="PANTHER" id="PTHR10443">
    <property type="entry name" value="MICROSOMAL DIPEPTIDASE"/>
    <property type="match status" value="1"/>
</dbReference>
<gene>
    <name evidence="2" type="ORF">B0I24_11177</name>
    <name evidence="3" type="ORF">CWE07_11625</name>
</gene>
<keyword evidence="1" id="KW-0732">Signal</keyword>
<dbReference type="GO" id="GO:0070573">
    <property type="term" value="F:metallodipeptidase activity"/>
    <property type="evidence" value="ECO:0007669"/>
    <property type="project" value="InterPro"/>
</dbReference>
<dbReference type="Pfam" id="PF01244">
    <property type="entry name" value="Peptidase_M19"/>
    <property type="match status" value="1"/>
</dbReference>
<feature type="signal peptide" evidence="1">
    <location>
        <begin position="1"/>
        <end position="25"/>
    </location>
</feature>
<dbReference type="EMBL" id="QLMD01000011">
    <property type="protein sequence ID" value="RAJ95291.1"/>
    <property type="molecule type" value="Genomic_DNA"/>
</dbReference>
<dbReference type="OrthoDB" id="9804920at2"/>
<dbReference type="RefSeq" id="WP_111570005.1">
    <property type="nucleotide sequence ID" value="NZ_PIPK01000012.1"/>
</dbReference>
<evidence type="ECO:0000313" key="3">
    <source>
        <dbReference type="EMBL" id="RUO21016.1"/>
    </source>
</evidence>
<organism evidence="2 4">
    <name type="scientific">Aliidiomarina maris</name>
    <dbReference type="NCBI Taxonomy" id="531312"/>
    <lineage>
        <taxon>Bacteria</taxon>
        <taxon>Pseudomonadati</taxon>
        <taxon>Pseudomonadota</taxon>
        <taxon>Gammaproteobacteria</taxon>
        <taxon>Alteromonadales</taxon>
        <taxon>Idiomarinaceae</taxon>
        <taxon>Aliidiomarina</taxon>
    </lineage>
</organism>
<dbReference type="GO" id="GO:0006508">
    <property type="term" value="P:proteolysis"/>
    <property type="evidence" value="ECO:0007669"/>
    <property type="project" value="InterPro"/>
</dbReference>
<evidence type="ECO:0000313" key="4">
    <source>
        <dbReference type="Proteomes" id="UP000249203"/>
    </source>
</evidence>
<dbReference type="Gene3D" id="3.20.20.140">
    <property type="entry name" value="Metal-dependent hydrolases"/>
    <property type="match status" value="1"/>
</dbReference>
<evidence type="ECO:0000313" key="5">
    <source>
        <dbReference type="Proteomes" id="UP000287865"/>
    </source>
</evidence>
<dbReference type="CDD" id="cd01301">
    <property type="entry name" value="rDP_like"/>
    <property type="match status" value="1"/>
</dbReference>
<feature type="chain" id="PRO_5016293766" evidence="1">
    <location>
        <begin position="26"/>
        <end position="404"/>
    </location>
</feature>
<dbReference type="Proteomes" id="UP000249203">
    <property type="component" value="Unassembled WGS sequence"/>
</dbReference>